<organism evidence="1 2">
    <name type="scientific">Cuscuta campestris</name>
    <dbReference type="NCBI Taxonomy" id="132261"/>
    <lineage>
        <taxon>Eukaryota</taxon>
        <taxon>Viridiplantae</taxon>
        <taxon>Streptophyta</taxon>
        <taxon>Embryophyta</taxon>
        <taxon>Tracheophyta</taxon>
        <taxon>Spermatophyta</taxon>
        <taxon>Magnoliopsida</taxon>
        <taxon>eudicotyledons</taxon>
        <taxon>Gunneridae</taxon>
        <taxon>Pentapetalae</taxon>
        <taxon>asterids</taxon>
        <taxon>lamiids</taxon>
        <taxon>Solanales</taxon>
        <taxon>Convolvulaceae</taxon>
        <taxon>Cuscuteae</taxon>
        <taxon>Cuscuta</taxon>
        <taxon>Cuscuta subgen. Grammica</taxon>
        <taxon>Cuscuta sect. Cleistogrammica</taxon>
    </lineage>
</organism>
<dbReference type="AlphaFoldDB" id="A0A484LNN8"/>
<gene>
    <name evidence="1" type="ORF">CCAM_LOCUS19715</name>
</gene>
<dbReference type="OrthoDB" id="1741114at2759"/>
<evidence type="ECO:0000313" key="1">
    <source>
        <dbReference type="EMBL" id="VFQ77939.1"/>
    </source>
</evidence>
<proteinExistence type="predicted"/>
<evidence type="ECO:0000313" key="2">
    <source>
        <dbReference type="Proteomes" id="UP000595140"/>
    </source>
</evidence>
<keyword evidence="2" id="KW-1185">Reference proteome</keyword>
<accession>A0A484LNN8</accession>
<name>A0A484LNN8_9ASTE</name>
<dbReference type="Proteomes" id="UP000595140">
    <property type="component" value="Unassembled WGS sequence"/>
</dbReference>
<dbReference type="EMBL" id="OOIL02001755">
    <property type="protein sequence ID" value="VFQ77939.1"/>
    <property type="molecule type" value="Genomic_DNA"/>
</dbReference>
<reference evidence="1 2" key="1">
    <citation type="submission" date="2018-04" db="EMBL/GenBank/DDBJ databases">
        <authorList>
            <person name="Vogel A."/>
        </authorList>
    </citation>
    <scope>NUCLEOTIDE SEQUENCE [LARGE SCALE GENOMIC DNA]</scope>
</reference>
<protein>
    <submittedName>
        <fullName evidence="1">Uncharacterized protein</fullName>
    </submittedName>
</protein>
<sequence length="90" mass="10399">MSDLTYVAPIVAKIEYPDTKSRLKRAPIEHKVVPIMIVMKAMGMESDQEEFAGLKVYTRGQALKFLEKPVMVFMDVWLSKTYFEVRAKDL</sequence>